<feature type="compositionally biased region" description="Basic residues" evidence="6">
    <location>
        <begin position="150"/>
        <end position="159"/>
    </location>
</feature>
<feature type="compositionally biased region" description="Basic and acidic residues" evidence="6">
    <location>
        <begin position="18"/>
        <end position="30"/>
    </location>
</feature>
<keyword evidence="2" id="KW-0813">Transport</keyword>
<evidence type="ECO:0000256" key="5">
    <source>
        <dbReference type="ARBA" id="ARBA00023251"/>
    </source>
</evidence>
<feature type="region of interest" description="Disordered" evidence="6">
    <location>
        <begin position="1"/>
        <end position="117"/>
    </location>
</feature>
<comment type="subcellular location">
    <subcellularLocation>
        <location evidence="1">Cell membrane</location>
        <topology evidence="1">Peripheral membrane protein</topology>
    </subcellularLocation>
</comment>
<feature type="compositionally biased region" description="Polar residues" evidence="6">
    <location>
        <begin position="1"/>
        <end position="13"/>
    </location>
</feature>
<keyword evidence="8" id="KW-1185">Reference proteome</keyword>
<gene>
    <name evidence="7" type="ORF">FOF52_08040</name>
</gene>
<keyword evidence="5" id="KW-0046">Antibiotic resistance</keyword>
<dbReference type="Proteomes" id="UP000832041">
    <property type="component" value="Chromosome"/>
</dbReference>
<dbReference type="RefSeq" id="WP_248593210.1">
    <property type="nucleotide sequence ID" value="NZ_BAABEB010000027.1"/>
</dbReference>
<evidence type="ECO:0000256" key="3">
    <source>
        <dbReference type="ARBA" id="ARBA00022741"/>
    </source>
</evidence>
<name>A0ABY4L3P4_THEAE</name>
<feature type="compositionally biased region" description="Polar residues" evidence="6">
    <location>
        <begin position="265"/>
        <end position="275"/>
    </location>
</feature>
<dbReference type="PANTHER" id="PTHR42711:SF19">
    <property type="entry name" value="DOXORUBICIN RESISTANCE ATP-BINDING PROTEIN DRRA"/>
    <property type="match status" value="1"/>
</dbReference>
<evidence type="ECO:0000256" key="4">
    <source>
        <dbReference type="ARBA" id="ARBA00022840"/>
    </source>
</evidence>
<dbReference type="InterPro" id="IPR050763">
    <property type="entry name" value="ABC_transporter_ATP-binding"/>
</dbReference>
<dbReference type="EMBL" id="CP051627">
    <property type="protein sequence ID" value="UPT20915.1"/>
    <property type="molecule type" value="Genomic_DNA"/>
</dbReference>
<feature type="region of interest" description="Disordered" evidence="6">
    <location>
        <begin position="233"/>
        <end position="275"/>
    </location>
</feature>
<evidence type="ECO:0000313" key="7">
    <source>
        <dbReference type="EMBL" id="UPT20915.1"/>
    </source>
</evidence>
<organism evidence="7 8">
    <name type="scientific">Thermobifida alba</name>
    <name type="common">Thermomonospora alba</name>
    <dbReference type="NCBI Taxonomy" id="53522"/>
    <lineage>
        <taxon>Bacteria</taxon>
        <taxon>Bacillati</taxon>
        <taxon>Actinomycetota</taxon>
        <taxon>Actinomycetes</taxon>
        <taxon>Streptosporangiales</taxon>
        <taxon>Nocardiopsidaceae</taxon>
        <taxon>Thermobifida</taxon>
    </lineage>
</organism>
<keyword evidence="4" id="KW-0067">ATP-binding</keyword>
<accession>A0ABY4L3P4</accession>
<dbReference type="PANTHER" id="PTHR42711">
    <property type="entry name" value="ABC TRANSPORTER ATP-BINDING PROTEIN"/>
    <property type="match status" value="1"/>
</dbReference>
<proteinExistence type="predicted"/>
<evidence type="ECO:0000256" key="1">
    <source>
        <dbReference type="ARBA" id="ARBA00004202"/>
    </source>
</evidence>
<evidence type="ECO:0000313" key="8">
    <source>
        <dbReference type="Proteomes" id="UP000832041"/>
    </source>
</evidence>
<protein>
    <submittedName>
        <fullName evidence="7">Uncharacterized protein</fullName>
    </submittedName>
</protein>
<evidence type="ECO:0000256" key="6">
    <source>
        <dbReference type="SAM" id="MobiDB-lite"/>
    </source>
</evidence>
<keyword evidence="3" id="KW-0547">Nucleotide-binding</keyword>
<reference evidence="7 8" key="1">
    <citation type="submission" date="2020-04" db="EMBL/GenBank/DDBJ databases">
        <title>Thermobifida alba genome sequencing and assembly.</title>
        <authorList>
            <person name="Luzics S."/>
            <person name="Horvath B."/>
            <person name="Nagy I."/>
            <person name="Toth A."/>
            <person name="Nagy I."/>
            <person name="Kukolya J."/>
        </authorList>
    </citation>
    <scope>NUCLEOTIDE SEQUENCE [LARGE SCALE GENOMIC DNA]</scope>
    <source>
        <strain evidence="7 8">DSM 43795</strain>
    </source>
</reference>
<feature type="region of interest" description="Disordered" evidence="6">
    <location>
        <begin position="141"/>
        <end position="172"/>
    </location>
</feature>
<sequence length="275" mass="30013">MRLLTTQQRTDIGQATVADHDVPHPADRVRARIGPISQKTAPDEALTGQQIQRRPDRQGRLAPRNAYRRTPNHWSTSIPPTHPQYPGGTRRRPDLDVGPAVLSPDRPTTGPAPHDRTETWQHCGALVDQGTTVLLTTRYPDEVETGSPPHRGRRHRPRHGGQGQRRTRPDRMLTCGPLIGRQVRSGTAPAQTAAAPLFLLRSTPACRPAPHRQPPPSRPRGLLSAAVAPATMPGRLGAITRRNPMPVTVPATRELLGTPDWESPPGSTSTPSAWP</sequence>
<evidence type="ECO:0000256" key="2">
    <source>
        <dbReference type="ARBA" id="ARBA00022448"/>
    </source>
</evidence>